<feature type="region of interest" description="Disordered" evidence="2">
    <location>
        <begin position="165"/>
        <end position="205"/>
    </location>
</feature>
<evidence type="ECO:0000256" key="2">
    <source>
        <dbReference type="SAM" id="MobiDB-lite"/>
    </source>
</evidence>
<name>A0ABX8J3Z5_9GAMM</name>
<keyword evidence="3" id="KW-0812">Transmembrane</keyword>
<reference evidence="4 5" key="1">
    <citation type="submission" date="2021-06" db="EMBL/GenBank/DDBJ databases">
        <title>Microbial metabolic specificity influences pelagic lipid remineralization.</title>
        <authorList>
            <person name="Behrendt L."/>
            <person name="Hunter J.E."/>
            <person name="Alcolombri U."/>
            <person name="Smriga S."/>
            <person name="Mincer T."/>
            <person name="Lowenstein D.P."/>
            <person name="Peaudecerf F.J."/>
            <person name="Fernandez V.I."/>
            <person name="Fredricks H."/>
            <person name="Almblad H."/>
            <person name="Harrison J.J."/>
            <person name="Stocker R."/>
            <person name="Van Mooy B.A.S."/>
        </authorList>
    </citation>
    <scope>NUCLEOTIDE SEQUENCE [LARGE SCALE GENOMIC DNA]</scope>
    <source>
        <strain evidence="4 5">A252</strain>
        <plasmid evidence="4 5">megaplasmid</plasmid>
    </source>
</reference>
<accession>A0ABX8J3Z5</accession>
<evidence type="ECO:0000256" key="3">
    <source>
        <dbReference type="SAM" id="Phobius"/>
    </source>
</evidence>
<dbReference type="EMBL" id="CP076684">
    <property type="protein sequence ID" value="QWV19539.1"/>
    <property type="molecule type" value="Genomic_DNA"/>
</dbReference>
<evidence type="ECO:0000313" key="5">
    <source>
        <dbReference type="Proteomes" id="UP000683436"/>
    </source>
</evidence>
<organism evidence="4 5">
    <name type="scientific">Stutzerimonas zhaodongensis</name>
    <dbReference type="NCBI Taxonomy" id="1176257"/>
    <lineage>
        <taxon>Bacteria</taxon>
        <taxon>Pseudomonadati</taxon>
        <taxon>Pseudomonadota</taxon>
        <taxon>Gammaproteobacteria</taxon>
        <taxon>Pseudomonadales</taxon>
        <taxon>Pseudomonadaceae</taxon>
        <taxon>Stutzerimonas</taxon>
    </lineage>
</organism>
<dbReference type="InterPro" id="IPR021207">
    <property type="entry name" value="Integr_conj_element_PFL4705"/>
</dbReference>
<keyword evidence="4" id="KW-0614">Plasmid</keyword>
<keyword evidence="5" id="KW-1185">Reference proteome</keyword>
<proteinExistence type="predicted"/>
<keyword evidence="1" id="KW-0175">Coiled coil</keyword>
<feature type="transmembrane region" description="Helical" evidence="3">
    <location>
        <begin position="12"/>
        <end position="29"/>
    </location>
</feature>
<gene>
    <name evidence="4" type="ORF">KQ248_22630</name>
</gene>
<geneLocation type="plasmid" evidence="4 5">
    <name>megaplasmid</name>
</geneLocation>
<keyword evidence="3" id="KW-0472">Membrane</keyword>
<feature type="coiled-coil region" evidence="1">
    <location>
        <begin position="73"/>
        <end position="143"/>
    </location>
</feature>
<sequence>MAINKSTGLLKWLAAGVAVVLVLAIVKVVNNGKADKASTEVVEVPVLSAEEMENLGIQGDTPQDTVATLVGQVKAMRTEMKTAQTANEELIKENKRLRARERDIDSRIASGLAGERAKIKDDREEVERAKKEARNLLDKFRSAYEGRMPGSKDDKELPVGFGLKEGEGTNFASDGDSMVWIDPSDQRQADPKASGSSGAKAESYSFPTSFGDAVDSTQAKLNTGVAKTPAGSKKKEVKPVYTVPQNSTLMGSTAMTALIGRVPIDGTVNDPYPFKVIVGADNLTANGIDLPEVAGAVVSGTATGDWTLSCVRGQVRSITFVFNDGTVRTLPTPEDAAQAKSGSNQTNGRQLDQIQGGLGWISDPYGIPCIAGERKSNAKQYIGTQSLVTAAGAGVATLLGNQDESNSGTAVFGSTGSGQFASSTVTGNQAMQQILSSGVSDISDWVNKLYGEAFAAIYVQPNAKVAIHIDQELQIDYEIKGRKVRYAMGATHASTLD</sequence>
<evidence type="ECO:0000256" key="1">
    <source>
        <dbReference type="SAM" id="Coils"/>
    </source>
</evidence>
<dbReference type="NCBIfam" id="TIGR03752">
    <property type="entry name" value="conj_TIGR03752"/>
    <property type="match status" value="1"/>
</dbReference>
<dbReference type="RefSeq" id="WP_216707350.1">
    <property type="nucleotide sequence ID" value="NZ_CP076684.1"/>
</dbReference>
<feature type="compositionally biased region" description="Low complexity" evidence="2">
    <location>
        <begin position="192"/>
        <end position="201"/>
    </location>
</feature>
<dbReference type="Proteomes" id="UP000683436">
    <property type="component" value="Plasmid megaplasmid"/>
</dbReference>
<evidence type="ECO:0000313" key="4">
    <source>
        <dbReference type="EMBL" id="QWV19539.1"/>
    </source>
</evidence>
<protein>
    <submittedName>
        <fullName evidence="4">TIGR03752 family integrating conjugative element protein</fullName>
    </submittedName>
</protein>
<keyword evidence="3" id="KW-1133">Transmembrane helix</keyword>